<feature type="region of interest" description="Disordered" evidence="4">
    <location>
        <begin position="139"/>
        <end position="195"/>
    </location>
</feature>
<dbReference type="OMA" id="YCHRFTH"/>
<dbReference type="RefSeq" id="XP_001416698.1">
    <property type="nucleotide sequence ID" value="XM_001416661.1"/>
</dbReference>
<name>A4RUM5_OSTLU</name>
<dbReference type="GO" id="GO:0008270">
    <property type="term" value="F:zinc ion binding"/>
    <property type="evidence" value="ECO:0007669"/>
    <property type="project" value="UniProtKB-KW"/>
</dbReference>
<evidence type="ECO:0008006" key="7">
    <source>
        <dbReference type="Google" id="ProtNLM"/>
    </source>
</evidence>
<keyword evidence="3" id="KW-0862">Zinc</keyword>
<organism evidence="5 6">
    <name type="scientific">Ostreococcus lucimarinus (strain CCE9901)</name>
    <dbReference type="NCBI Taxonomy" id="436017"/>
    <lineage>
        <taxon>Eukaryota</taxon>
        <taxon>Viridiplantae</taxon>
        <taxon>Chlorophyta</taxon>
        <taxon>Mamiellophyceae</taxon>
        <taxon>Mamiellales</taxon>
        <taxon>Bathycoccaceae</taxon>
        <taxon>Ostreococcus</taxon>
    </lineage>
</organism>
<feature type="region of interest" description="Disordered" evidence="4">
    <location>
        <begin position="223"/>
        <end position="274"/>
    </location>
</feature>
<evidence type="ECO:0000256" key="4">
    <source>
        <dbReference type="SAM" id="MobiDB-lite"/>
    </source>
</evidence>
<feature type="region of interest" description="Disordered" evidence="4">
    <location>
        <begin position="333"/>
        <end position="379"/>
    </location>
</feature>
<dbReference type="KEGG" id="olu:OSTLU_30672"/>
<evidence type="ECO:0000256" key="1">
    <source>
        <dbReference type="ARBA" id="ARBA00022723"/>
    </source>
</evidence>
<dbReference type="CDD" id="cd15517">
    <property type="entry name" value="PHD_TCF19_like"/>
    <property type="match status" value="1"/>
</dbReference>
<evidence type="ECO:0000313" key="6">
    <source>
        <dbReference type="Proteomes" id="UP000001568"/>
    </source>
</evidence>
<accession>A4RUM5</accession>
<evidence type="ECO:0000313" key="5">
    <source>
        <dbReference type="EMBL" id="ABO94991.1"/>
    </source>
</evidence>
<keyword evidence="1" id="KW-0479">Metal-binding</keyword>
<evidence type="ECO:0000256" key="2">
    <source>
        <dbReference type="ARBA" id="ARBA00022771"/>
    </source>
</evidence>
<dbReference type="PROSITE" id="PS01359">
    <property type="entry name" value="ZF_PHD_1"/>
    <property type="match status" value="1"/>
</dbReference>
<protein>
    <recommendedName>
        <fullName evidence="7">Zinc finger PHD-type domain-containing protein</fullName>
    </recommendedName>
</protein>
<reference evidence="5 6" key="1">
    <citation type="journal article" date="2007" name="Proc. Natl. Acad. Sci. U.S.A.">
        <title>The tiny eukaryote Ostreococcus provides genomic insights into the paradox of plankton speciation.</title>
        <authorList>
            <person name="Palenik B."/>
            <person name="Grimwood J."/>
            <person name="Aerts A."/>
            <person name="Rouze P."/>
            <person name="Salamov A."/>
            <person name="Putnam N."/>
            <person name="Dupont C."/>
            <person name="Jorgensen R."/>
            <person name="Derelle E."/>
            <person name="Rombauts S."/>
            <person name="Zhou K."/>
            <person name="Otillar R."/>
            <person name="Merchant S.S."/>
            <person name="Podell S."/>
            <person name="Gaasterland T."/>
            <person name="Napoli C."/>
            <person name="Gendler K."/>
            <person name="Manuell A."/>
            <person name="Tai V."/>
            <person name="Vallon O."/>
            <person name="Piganeau G."/>
            <person name="Jancek S."/>
            <person name="Heijde M."/>
            <person name="Jabbari K."/>
            <person name="Bowler C."/>
            <person name="Lohr M."/>
            <person name="Robbens S."/>
            <person name="Werner G."/>
            <person name="Dubchak I."/>
            <person name="Pazour G.J."/>
            <person name="Ren Q."/>
            <person name="Paulsen I."/>
            <person name="Delwiche C."/>
            <person name="Schmutz J."/>
            <person name="Rokhsar D."/>
            <person name="Van de Peer Y."/>
            <person name="Moreau H."/>
            <person name="Grigoriev I.V."/>
        </authorList>
    </citation>
    <scope>NUCLEOTIDE SEQUENCE [LARGE SCALE GENOMIC DNA]</scope>
    <source>
        <strain evidence="5 6">CCE9901</strain>
    </source>
</reference>
<dbReference type="InterPro" id="IPR011011">
    <property type="entry name" value="Znf_FYVE_PHD"/>
</dbReference>
<evidence type="ECO:0000256" key="3">
    <source>
        <dbReference type="ARBA" id="ARBA00022833"/>
    </source>
</evidence>
<keyword evidence="6" id="KW-1185">Reference proteome</keyword>
<dbReference type="AlphaFoldDB" id="A4RUM5"/>
<sequence length="572" mass="63740">MWRKGWIDDDGVEVDLCNACGLIFKRGWWCAWCALPYRKVGENDEALRSRWVPCEYCHRFTHYDCEKREAPEALEAERYACPTCRNLKKLPKPAKEIDPPKSSEAQMIDGLLVVIRPYDRAPKKFDEVGEVKIVKKTAHRPSVSTKRPRSADGKSSRTARVLKSSSSEKEKKKLPLSSNAPRRAVSKSIRGGKPTGLASLAKVATRVLPERMVRSEAYKRAQAAEEAKEEELALSTRRSGRAPKELAKAAGQDFLHEPRHQSRPSQPVFRSGVRQQSTVNESLYAEPFYGQHGGLGFAASMEARLVHNELSPQGVLYPEETGGMVGPLRTLGMGTKTPDQTFVRRPPLAPKQQRGSPKVPDQLTSSTVKKSIRRESGGRAEEHELMTVASQLIEAQCEAYDQYTVTINVCRLLNKLDVMRGYTTRDMIVKFNLHRIVGDLLMNDDIRIRLAADKLLKIPSWREAICGNATPQRSMQLPVMPTHQPFASLQAAPSMEAAAPPTHIVSKPVPRRPRAPREAKAMALMASQSSPTETITPPQTQYPYFETASQDVADIDNALLLSGGQDASQRMI</sequence>
<dbReference type="EMBL" id="CP000583">
    <property type="protein sequence ID" value="ABO94991.1"/>
    <property type="molecule type" value="Genomic_DNA"/>
</dbReference>
<proteinExistence type="predicted"/>
<dbReference type="HOGENOM" id="CLU_476849_0_0_1"/>
<dbReference type="Proteomes" id="UP000001568">
    <property type="component" value="Chromosome 3"/>
</dbReference>
<dbReference type="SUPFAM" id="SSF57903">
    <property type="entry name" value="FYVE/PHD zinc finger"/>
    <property type="match status" value="1"/>
</dbReference>
<dbReference type="Gramene" id="ABO94991">
    <property type="protein sequence ID" value="ABO94991"/>
    <property type="gene ID" value="OSTLU_30672"/>
</dbReference>
<dbReference type="GeneID" id="5000935"/>
<dbReference type="STRING" id="436017.A4RUM5"/>
<gene>
    <name evidence="5" type="ORF">OSTLU_30672</name>
</gene>
<keyword evidence="2" id="KW-0863">Zinc-finger</keyword>
<dbReference type="InterPro" id="IPR019786">
    <property type="entry name" value="Zinc_finger_PHD-type_CS"/>
</dbReference>
<dbReference type="OrthoDB" id="2162994at2759"/>